<dbReference type="SUPFAM" id="SSF109854">
    <property type="entry name" value="DinB/YfiT-like putative metalloenzymes"/>
    <property type="match status" value="1"/>
</dbReference>
<dbReference type="Gene3D" id="1.20.120.450">
    <property type="entry name" value="dinb family like domain"/>
    <property type="match status" value="1"/>
</dbReference>
<keyword evidence="3" id="KW-1185">Reference proteome</keyword>
<dbReference type="AlphaFoldDB" id="A0A7G5XKU6"/>
<proteinExistence type="predicted"/>
<dbReference type="InterPro" id="IPR024775">
    <property type="entry name" value="DinB-like"/>
</dbReference>
<dbReference type="RefSeq" id="WP_182805721.1">
    <property type="nucleotide sequence ID" value="NZ_CP060007.1"/>
</dbReference>
<organism evidence="2 3">
    <name type="scientific">Lacibacter sediminis</name>
    <dbReference type="NCBI Taxonomy" id="2760713"/>
    <lineage>
        <taxon>Bacteria</taxon>
        <taxon>Pseudomonadati</taxon>
        <taxon>Bacteroidota</taxon>
        <taxon>Chitinophagia</taxon>
        <taxon>Chitinophagales</taxon>
        <taxon>Chitinophagaceae</taxon>
        <taxon>Lacibacter</taxon>
    </lineage>
</organism>
<gene>
    <name evidence="2" type="ORF">H4075_07930</name>
</gene>
<reference evidence="3" key="1">
    <citation type="submission" date="2020-08" db="EMBL/GenBank/DDBJ databases">
        <title>Lacibacter sp. S13-6-6 genome sequencing.</title>
        <authorList>
            <person name="Jin L."/>
        </authorList>
    </citation>
    <scope>NUCLEOTIDE SEQUENCE [LARGE SCALE GENOMIC DNA]</scope>
    <source>
        <strain evidence="3">S13-6-6</strain>
    </source>
</reference>
<protein>
    <submittedName>
        <fullName evidence="2">DinB family protein</fullName>
    </submittedName>
</protein>
<name>A0A7G5XKU6_9BACT</name>
<evidence type="ECO:0000313" key="3">
    <source>
        <dbReference type="Proteomes" id="UP000515344"/>
    </source>
</evidence>
<evidence type="ECO:0000259" key="1">
    <source>
        <dbReference type="Pfam" id="PF12867"/>
    </source>
</evidence>
<accession>A0A7G5XKU6</accession>
<dbReference type="Proteomes" id="UP000515344">
    <property type="component" value="Chromosome"/>
</dbReference>
<dbReference type="Pfam" id="PF12867">
    <property type="entry name" value="DinB_2"/>
    <property type="match status" value="1"/>
</dbReference>
<dbReference type="InterPro" id="IPR034660">
    <property type="entry name" value="DinB/YfiT-like"/>
</dbReference>
<sequence>MTTGTIQIASLINNIEQVSDTLVQLLQSVDERWFNQKPETDKWSIAQVADHIRLSNNSVAKALALKGKPVDRNPSERVAELRKMFLDFQTKYHSPDFIVPTRDIYEPELLLKDLQVSIQLIRERMYEDDLDELINHPAFGDISKFEILHFVLYHTQRHLRQIKDIAANL</sequence>
<dbReference type="EMBL" id="CP060007">
    <property type="protein sequence ID" value="QNA46099.1"/>
    <property type="molecule type" value="Genomic_DNA"/>
</dbReference>
<dbReference type="KEGG" id="lacs:H4075_07930"/>
<feature type="domain" description="DinB-like" evidence="1">
    <location>
        <begin position="15"/>
        <end position="162"/>
    </location>
</feature>
<evidence type="ECO:0000313" key="2">
    <source>
        <dbReference type="EMBL" id="QNA46099.1"/>
    </source>
</evidence>